<dbReference type="EMBL" id="JANPWB010000004">
    <property type="protein sequence ID" value="KAJ1194515.1"/>
    <property type="molecule type" value="Genomic_DNA"/>
</dbReference>
<feature type="compositionally biased region" description="Polar residues" evidence="1">
    <location>
        <begin position="69"/>
        <end position="86"/>
    </location>
</feature>
<comment type="caution">
    <text evidence="2">The sequence shown here is derived from an EMBL/GenBank/DDBJ whole genome shotgun (WGS) entry which is preliminary data.</text>
</comment>
<organism evidence="2 3">
    <name type="scientific">Pleurodeles waltl</name>
    <name type="common">Iberian ribbed newt</name>
    <dbReference type="NCBI Taxonomy" id="8319"/>
    <lineage>
        <taxon>Eukaryota</taxon>
        <taxon>Metazoa</taxon>
        <taxon>Chordata</taxon>
        <taxon>Craniata</taxon>
        <taxon>Vertebrata</taxon>
        <taxon>Euteleostomi</taxon>
        <taxon>Amphibia</taxon>
        <taxon>Batrachia</taxon>
        <taxon>Caudata</taxon>
        <taxon>Salamandroidea</taxon>
        <taxon>Salamandridae</taxon>
        <taxon>Pleurodelinae</taxon>
        <taxon>Pleurodeles</taxon>
    </lineage>
</organism>
<dbReference type="Proteomes" id="UP001066276">
    <property type="component" value="Chromosome 2_2"/>
</dbReference>
<sequence>MAPCGYSGEAAHRMGEQLDRQTTRLDGTEERISGLEDGAATMVKHLDKLERISKTVAIKNEDLEAHSHCNPSSQTSLTVTILHQPS</sequence>
<dbReference type="AlphaFoldDB" id="A0AAV7UZI0"/>
<feature type="region of interest" description="Disordered" evidence="1">
    <location>
        <begin position="66"/>
        <end position="86"/>
    </location>
</feature>
<feature type="compositionally biased region" description="Basic and acidic residues" evidence="1">
    <location>
        <begin position="10"/>
        <end position="33"/>
    </location>
</feature>
<evidence type="ECO:0000256" key="1">
    <source>
        <dbReference type="SAM" id="MobiDB-lite"/>
    </source>
</evidence>
<keyword evidence="3" id="KW-1185">Reference proteome</keyword>
<accession>A0AAV7UZI0</accession>
<name>A0AAV7UZI0_PLEWA</name>
<reference evidence="2" key="1">
    <citation type="journal article" date="2022" name="bioRxiv">
        <title>Sequencing and chromosome-scale assembly of the giantPleurodeles waltlgenome.</title>
        <authorList>
            <person name="Brown T."/>
            <person name="Elewa A."/>
            <person name="Iarovenko S."/>
            <person name="Subramanian E."/>
            <person name="Araus A.J."/>
            <person name="Petzold A."/>
            <person name="Susuki M."/>
            <person name="Suzuki K.-i.T."/>
            <person name="Hayashi T."/>
            <person name="Toyoda A."/>
            <person name="Oliveira C."/>
            <person name="Osipova E."/>
            <person name="Leigh N.D."/>
            <person name="Simon A."/>
            <person name="Yun M.H."/>
        </authorList>
    </citation>
    <scope>NUCLEOTIDE SEQUENCE</scope>
    <source>
        <strain evidence="2">20211129_DDA</strain>
        <tissue evidence="2">Liver</tissue>
    </source>
</reference>
<evidence type="ECO:0000313" key="3">
    <source>
        <dbReference type="Proteomes" id="UP001066276"/>
    </source>
</evidence>
<protein>
    <submittedName>
        <fullName evidence="2">Uncharacterized protein</fullName>
    </submittedName>
</protein>
<evidence type="ECO:0000313" key="2">
    <source>
        <dbReference type="EMBL" id="KAJ1194515.1"/>
    </source>
</evidence>
<proteinExistence type="predicted"/>
<gene>
    <name evidence="2" type="ORF">NDU88_003803</name>
</gene>
<feature type="region of interest" description="Disordered" evidence="1">
    <location>
        <begin position="1"/>
        <end position="33"/>
    </location>
</feature>